<sequence length="74" mass="7644">MRLVMASSNPTSVPASAVASGVAAVFASEVILESSMFVCGNRMVVRAGRPDNGLTRKGGYFQSAGNGRYSSVNT</sequence>
<protein>
    <submittedName>
        <fullName evidence="2">Uncharacterized protein</fullName>
    </submittedName>
</protein>
<proteinExistence type="predicted"/>
<feature type="compositionally biased region" description="Polar residues" evidence="1">
    <location>
        <begin position="63"/>
        <end position="74"/>
    </location>
</feature>
<dbReference type="AlphaFoldDB" id="A0A318QLM1"/>
<gene>
    <name evidence="2" type="ORF">CFR77_05495</name>
</gene>
<keyword evidence="3" id="KW-1185">Reference proteome</keyword>
<accession>A0A318QLM1</accession>
<name>A0A318QLM1_9PROT</name>
<evidence type="ECO:0000256" key="1">
    <source>
        <dbReference type="SAM" id="MobiDB-lite"/>
    </source>
</evidence>
<dbReference type="Proteomes" id="UP000247814">
    <property type="component" value="Unassembled WGS sequence"/>
</dbReference>
<evidence type="ECO:0000313" key="3">
    <source>
        <dbReference type="Proteomes" id="UP000247814"/>
    </source>
</evidence>
<feature type="region of interest" description="Disordered" evidence="1">
    <location>
        <begin position="51"/>
        <end position="74"/>
    </location>
</feature>
<dbReference type="EMBL" id="NKUA01000005">
    <property type="protein sequence ID" value="PYD79965.1"/>
    <property type="molecule type" value="Genomic_DNA"/>
</dbReference>
<evidence type="ECO:0000313" key="2">
    <source>
        <dbReference type="EMBL" id="PYD79965.1"/>
    </source>
</evidence>
<organism evidence="2 3">
    <name type="scientific">Komagataeibacter sucrofermentans</name>
    <dbReference type="NCBI Taxonomy" id="1053551"/>
    <lineage>
        <taxon>Bacteria</taxon>
        <taxon>Pseudomonadati</taxon>
        <taxon>Pseudomonadota</taxon>
        <taxon>Alphaproteobacteria</taxon>
        <taxon>Acetobacterales</taxon>
        <taxon>Acetobacteraceae</taxon>
        <taxon>Komagataeibacter</taxon>
    </lineage>
</organism>
<reference evidence="2 3" key="1">
    <citation type="submission" date="2017-07" db="EMBL/GenBank/DDBJ databases">
        <title>A draft genome sequence of Komagataeibacter sucrofermentans LMG 18788.</title>
        <authorList>
            <person name="Skraban J."/>
            <person name="Cleenwerck I."/>
            <person name="Vandamme P."/>
            <person name="Trcek J."/>
        </authorList>
    </citation>
    <scope>NUCLEOTIDE SEQUENCE [LARGE SCALE GENOMIC DNA]</scope>
    <source>
        <strain evidence="2 3">LMG 18788</strain>
    </source>
</reference>
<comment type="caution">
    <text evidence="2">The sequence shown here is derived from an EMBL/GenBank/DDBJ whole genome shotgun (WGS) entry which is preliminary data.</text>
</comment>